<evidence type="ECO:0000313" key="3">
    <source>
        <dbReference type="EMBL" id="STY28261.1"/>
    </source>
</evidence>
<feature type="compositionally biased region" description="Polar residues" evidence="2">
    <location>
        <begin position="1"/>
        <end position="13"/>
    </location>
</feature>
<evidence type="ECO:0000256" key="1">
    <source>
        <dbReference type="SAM" id="Coils"/>
    </source>
</evidence>
<dbReference type="RefSeq" id="WP_031562857.1">
    <property type="nucleotide sequence ID" value="NZ_CAAAIS010000002.1"/>
</dbReference>
<dbReference type="EMBL" id="UGPB01000001">
    <property type="protein sequence ID" value="STY28261.1"/>
    <property type="molecule type" value="Genomic_DNA"/>
</dbReference>
<keyword evidence="1" id="KW-0175">Coiled coil</keyword>
<sequence length="118" mass="13547">MGKKAINNQQKNGTIEKQESYSQKGAQLFFNPKQAITSSKIQKAAKTKDRPPVHEIRLENTTDILLAGILEELRKQNMIELLKVNAQLEQEQKEQEAAEKVQEQDAARFEEIRHTLYA</sequence>
<keyword evidence="4" id="KW-1185">Reference proteome</keyword>
<gene>
    <name evidence="3" type="ORF">NCTC11532_00431</name>
</gene>
<reference evidence="3 4" key="1">
    <citation type="submission" date="2018-06" db="EMBL/GenBank/DDBJ databases">
        <authorList>
            <consortium name="Pathogen Informatics"/>
            <person name="Doyle S."/>
        </authorList>
    </citation>
    <scope>NUCLEOTIDE SEQUENCE [LARGE SCALE GENOMIC DNA]</scope>
    <source>
        <strain evidence="3 4">NCTC11532</strain>
    </source>
</reference>
<feature type="region of interest" description="Disordered" evidence="2">
    <location>
        <begin position="1"/>
        <end position="22"/>
    </location>
</feature>
<dbReference type="OrthoDB" id="5653271at2"/>
<feature type="coiled-coil region" evidence="1">
    <location>
        <begin position="78"/>
        <end position="105"/>
    </location>
</feature>
<protein>
    <submittedName>
        <fullName evidence="3">Coiled-coil protein</fullName>
    </submittedName>
</protein>
<evidence type="ECO:0000313" key="4">
    <source>
        <dbReference type="Proteomes" id="UP000255297"/>
    </source>
</evidence>
<dbReference type="AlphaFoldDB" id="A0A378LW19"/>
<organism evidence="3 4">
    <name type="scientific">Legionella wadsworthii</name>
    <dbReference type="NCBI Taxonomy" id="28088"/>
    <lineage>
        <taxon>Bacteria</taxon>
        <taxon>Pseudomonadati</taxon>
        <taxon>Pseudomonadota</taxon>
        <taxon>Gammaproteobacteria</taxon>
        <taxon>Legionellales</taxon>
        <taxon>Legionellaceae</taxon>
        <taxon>Legionella</taxon>
    </lineage>
</organism>
<name>A0A378LW19_9GAMM</name>
<dbReference type="Proteomes" id="UP000255297">
    <property type="component" value="Unassembled WGS sequence"/>
</dbReference>
<proteinExistence type="predicted"/>
<accession>A0A378LW19</accession>
<evidence type="ECO:0000256" key="2">
    <source>
        <dbReference type="SAM" id="MobiDB-lite"/>
    </source>
</evidence>